<evidence type="ECO:0000256" key="1">
    <source>
        <dbReference type="ARBA" id="ARBA00004429"/>
    </source>
</evidence>
<feature type="transmembrane region" description="Helical" evidence="15">
    <location>
        <begin position="72"/>
        <end position="90"/>
    </location>
</feature>
<keyword evidence="8 14" id="KW-1133">Transmembrane helix</keyword>
<feature type="topological domain" description="Periplasmic" evidence="14">
    <location>
        <begin position="32"/>
        <end position="49"/>
    </location>
</feature>
<dbReference type="GO" id="GO:0009055">
    <property type="term" value="F:electron transfer activity"/>
    <property type="evidence" value="ECO:0007669"/>
    <property type="project" value="UniProtKB-UniRule"/>
</dbReference>
<feature type="transmembrane region" description="Helical" evidence="15">
    <location>
        <begin position="143"/>
        <end position="164"/>
    </location>
</feature>
<evidence type="ECO:0000256" key="14">
    <source>
        <dbReference type="HAMAP-Rule" id="MF_00286"/>
    </source>
</evidence>
<keyword evidence="13 14" id="KW-0676">Redox-active center</keyword>
<dbReference type="Pfam" id="PF02600">
    <property type="entry name" value="DsbB"/>
    <property type="match status" value="1"/>
</dbReference>
<evidence type="ECO:0000256" key="7">
    <source>
        <dbReference type="ARBA" id="ARBA00022982"/>
    </source>
</evidence>
<proteinExistence type="inferred from homology"/>
<sequence>MLTFFKNLSMKRSAWLLLFISALALESTALYFQHGMGLNPCVMCIYERVAIVGIMFSGLVGIIAPKWLVLRILALLIGLGSAIKGLLLTIKHLDYQLNPGPWNQCAMIPDFPQTLPLDKWFPNVFMPSGSCSDITWSFLGFSMVQWIIVIFAFYALLFIILCISQFKKVKNNRMLFR</sequence>
<dbReference type="GO" id="GO:0005886">
    <property type="term" value="C:plasma membrane"/>
    <property type="evidence" value="ECO:0007669"/>
    <property type="project" value="UniProtKB-SubCell"/>
</dbReference>
<keyword evidence="9 14" id="KW-0560">Oxidoreductase</keyword>
<dbReference type="NCBIfam" id="NF002485">
    <property type="entry name" value="PRK01749.1"/>
    <property type="match status" value="1"/>
</dbReference>
<comment type="caution">
    <text evidence="14">Lacks conserved residue(s) required for the propagation of feature annotation.</text>
</comment>
<dbReference type="OrthoDB" id="3711263at2"/>
<keyword evidence="7 14" id="KW-0249">Electron transport</keyword>
<comment type="similarity">
    <text evidence="2 14">Belongs to the DsbB family.</text>
</comment>
<evidence type="ECO:0000256" key="4">
    <source>
        <dbReference type="ARBA" id="ARBA00022475"/>
    </source>
</evidence>
<dbReference type="GO" id="GO:0006457">
    <property type="term" value="P:protein folding"/>
    <property type="evidence" value="ECO:0007669"/>
    <property type="project" value="InterPro"/>
</dbReference>
<evidence type="ECO:0000256" key="11">
    <source>
        <dbReference type="ARBA" id="ARBA00023157"/>
    </source>
</evidence>
<dbReference type="RefSeq" id="WP_078218863.1">
    <property type="nucleotide sequence ID" value="NZ_MUXZ01000024.1"/>
</dbReference>
<evidence type="ECO:0000256" key="8">
    <source>
        <dbReference type="ARBA" id="ARBA00022989"/>
    </source>
</evidence>
<dbReference type="STRING" id="733.B0186_08175"/>
<evidence type="ECO:0000256" key="12">
    <source>
        <dbReference type="ARBA" id="ARBA00023186"/>
    </source>
</evidence>
<reference evidence="18 19" key="1">
    <citation type="submission" date="2018-06" db="EMBL/GenBank/DDBJ databases">
        <authorList>
            <consortium name="Pathogen Informatics"/>
            <person name="Doyle S."/>
        </authorList>
    </citation>
    <scope>NUCLEOTIDE SEQUENCE [LARGE SCALE GENOMIC DNA]</scope>
    <source>
        <strain evidence="16 18">NCTC1659</strain>
        <strain evidence="17 19">NCTC8540</strain>
    </source>
</reference>
<dbReference type="Gene3D" id="1.20.1550.10">
    <property type="entry name" value="DsbB-like"/>
    <property type="match status" value="1"/>
</dbReference>
<comment type="function">
    <text evidence="14">Required for disulfide bond formation in some periplasmic proteins. Acts by oxidizing the DsbA protein.</text>
</comment>
<evidence type="ECO:0000256" key="15">
    <source>
        <dbReference type="SAM" id="Phobius"/>
    </source>
</evidence>
<dbReference type="AlphaFoldDB" id="A0A1V4AZZ4"/>
<accession>A0A1V4AZZ4</accession>
<feature type="topological domain" description="Cytoplasmic" evidence="14">
    <location>
        <begin position="165"/>
        <end position="177"/>
    </location>
</feature>
<feature type="topological domain" description="Cytoplasmic" evidence="14">
    <location>
        <begin position="1"/>
        <end position="14"/>
    </location>
</feature>
<evidence type="ECO:0000313" key="16">
    <source>
        <dbReference type="EMBL" id="STO58821.1"/>
    </source>
</evidence>
<dbReference type="InterPro" id="IPR022920">
    <property type="entry name" value="Disulphide_bond_form_DsbB"/>
</dbReference>
<feature type="disulfide bond" description="Redox-active" evidence="14">
    <location>
        <begin position="105"/>
        <end position="131"/>
    </location>
</feature>
<evidence type="ECO:0000313" key="17">
    <source>
        <dbReference type="EMBL" id="STO68005.1"/>
    </source>
</evidence>
<evidence type="ECO:0000256" key="3">
    <source>
        <dbReference type="ARBA" id="ARBA00022448"/>
    </source>
</evidence>
<evidence type="ECO:0000256" key="13">
    <source>
        <dbReference type="ARBA" id="ARBA00023284"/>
    </source>
</evidence>
<evidence type="ECO:0000256" key="6">
    <source>
        <dbReference type="ARBA" id="ARBA00022692"/>
    </source>
</evidence>
<keyword evidence="12 14" id="KW-0143">Chaperone</keyword>
<dbReference type="Proteomes" id="UP000254329">
    <property type="component" value="Unassembled WGS sequence"/>
</dbReference>
<dbReference type="EMBL" id="UGHJ01000001">
    <property type="protein sequence ID" value="STO68005.1"/>
    <property type="molecule type" value="Genomic_DNA"/>
</dbReference>
<keyword evidence="18" id="KW-1185">Reference proteome</keyword>
<comment type="subcellular location">
    <subcellularLocation>
        <location evidence="1">Cell inner membrane</location>
        <topology evidence="1">Multi-pass membrane protein</topology>
    </subcellularLocation>
    <subcellularLocation>
        <location evidence="14">Cell membrane</location>
        <topology evidence="14">Multi-pass membrane protein</topology>
    </subcellularLocation>
</comment>
<dbReference type="HAMAP" id="MF_00286">
    <property type="entry name" value="DsbB"/>
    <property type="match status" value="1"/>
</dbReference>
<dbReference type="EMBL" id="UGHF01000001">
    <property type="protein sequence ID" value="STO58821.1"/>
    <property type="molecule type" value="Genomic_DNA"/>
</dbReference>
<name>A0A1V4AZZ4_9PAST</name>
<evidence type="ECO:0000313" key="19">
    <source>
        <dbReference type="Proteomes" id="UP000254496"/>
    </source>
</evidence>
<keyword evidence="10 14" id="KW-0472">Membrane</keyword>
<evidence type="ECO:0000313" key="18">
    <source>
        <dbReference type="Proteomes" id="UP000254329"/>
    </source>
</evidence>
<organism evidence="16 18">
    <name type="scientific">Canicola haemoglobinophilus</name>
    <dbReference type="NCBI Taxonomy" id="733"/>
    <lineage>
        <taxon>Bacteria</taxon>
        <taxon>Pseudomonadati</taxon>
        <taxon>Pseudomonadota</taxon>
        <taxon>Gammaproteobacteria</taxon>
        <taxon>Pasteurellales</taxon>
        <taxon>Pasteurellaceae</taxon>
        <taxon>Canicola</taxon>
    </lineage>
</organism>
<feature type="transmembrane region" description="Helical" evidence="15">
    <location>
        <begin position="45"/>
        <end position="65"/>
    </location>
</feature>
<evidence type="ECO:0000256" key="10">
    <source>
        <dbReference type="ARBA" id="ARBA00023136"/>
    </source>
</evidence>
<dbReference type="InterPro" id="IPR050183">
    <property type="entry name" value="DsbB"/>
</dbReference>
<feature type="topological domain" description="Periplasmic" evidence="14">
    <location>
        <begin position="91"/>
        <end position="145"/>
    </location>
</feature>
<dbReference type="Proteomes" id="UP000254496">
    <property type="component" value="Unassembled WGS sequence"/>
</dbReference>
<keyword evidence="5" id="KW-0997">Cell inner membrane</keyword>
<dbReference type="GO" id="GO:0015035">
    <property type="term" value="F:protein-disulfide reductase activity"/>
    <property type="evidence" value="ECO:0007669"/>
    <property type="project" value="UniProtKB-UniRule"/>
</dbReference>
<keyword evidence="4 14" id="KW-1003">Cell membrane</keyword>
<dbReference type="InterPro" id="IPR023380">
    <property type="entry name" value="DsbB-like_sf"/>
</dbReference>
<dbReference type="InterPro" id="IPR003752">
    <property type="entry name" value="DiS_bond_form_DsbB/BdbC"/>
</dbReference>
<protein>
    <recommendedName>
        <fullName evidence="14">Disulfide bond formation protein B</fullName>
    </recommendedName>
    <alternativeName>
        <fullName evidence="14">Disulfide oxidoreductase</fullName>
    </alternativeName>
</protein>
<evidence type="ECO:0000256" key="9">
    <source>
        <dbReference type="ARBA" id="ARBA00023002"/>
    </source>
</evidence>
<keyword evidence="11 14" id="KW-1015">Disulfide bond</keyword>
<dbReference type="PANTHER" id="PTHR36570:SF2">
    <property type="entry name" value="DISULFIDE BOND FORMATION PROTEIN B"/>
    <property type="match status" value="1"/>
</dbReference>
<keyword evidence="6 14" id="KW-0812">Transmembrane</keyword>
<keyword evidence="3 14" id="KW-0813">Transport</keyword>
<evidence type="ECO:0000256" key="2">
    <source>
        <dbReference type="ARBA" id="ARBA00008823"/>
    </source>
</evidence>
<dbReference type="SUPFAM" id="SSF158442">
    <property type="entry name" value="DsbB-like"/>
    <property type="match status" value="1"/>
</dbReference>
<dbReference type="PANTHER" id="PTHR36570">
    <property type="entry name" value="DISULFIDE BOND FORMATION PROTEIN B"/>
    <property type="match status" value="1"/>
</dbReference>
<feature type="disulfide bond" description="Redox-active" evidence="14">
    <location>
        <begin position="41"/>
        <end position="44"/>
    </location>
</feature>
<evidence type="ECO:0000256" key="5">
    <source>
        <dbReference type="ARBA" id="ARBA00022519"/>
    </source>
</evidence>
<gene>
    <name evidence="16" type="primary">dshB</name>
    <name evidence="14" type="synonym">dsbB</name>
    <name evidence="16" type="ORF">NCTC1659_00033</name>
    <name evidence="17" type="ORF">NCTC8540_00487</name>
</gene>